<name>A0A0L8V9M6_9BACT</name>
<keyword evidence="4" id="KW-1185">Reference proteome</keyword>
<dbReference type="InterPro" id="IPR036641">
    <property type="entry name" value="HPT_dom_sf"/>
</dbReference>
<dbReference type="InterPro" id="IPR008207">
    <property type="entry name" value="Sig_transdc_His_kin_Hpt_dom"/>
</dbReference>
<dbReference type="GO" id="GO:0004672">
    <property type="term" value="F:protein kinase activity"/>
    <property type="evidence" value="ECO:0007669"/>
    <property type="project" value="UniProtKB-ARBA"/>
</dbReference>
<dbReference type="STRING" id="1409788.NC99_22290"/>
<gene>
    <name evidence="3" type="ORF">NC99_22290</name>
</gene>
<comment type="caution">
    <text evidence="3">The sequence shown here is derived from an EMBL/GenBank/DDBJ whole genome shotgun (WGS) entry which is preliminary data.</text>
</comment>
<reference evidence="4" key="1">
    <citation type="submission" date="2015-07" db="EMBL/GenBank/DDBJ databases">
        <title>Genome sequencing of Sunxiuqinia dokdonensis strain SK.</title>
        <authorList>
            <person name="Ahn S."/>
            <person name="Kim B.-C."/>
        </authorList>
    </citation>
    <scope>NUCLEOTIDE SEQUENCE [LARGE SCALE GENOMIC DNA]</scope>
    <source>
        <strain evidence="4">SK</strain>
    </source>
</reference>
<accession>A0A0L8V9M6</accession>
<dbReference type="Proteomes" id="UP000036958">
    <property type="component" value="Unassembled WGS sequence"/>
</dbReference>
<feature type="domain" description="HPt" evidence="2">
    <location>
        <begin position="19"/>
        <end position="113"/>
    </location>
</feature>
<dbReference type="OrthoDB" id="959692at2"/>
<evidence type="ECO:0000313" key="4">
    <source>
        <dbReference type="Proteomes" id="UP000036958"/>
    </source>
</evidence>
<evidence type="ECO:0000313" key="3">
    <source>
        <dbReference type="EMBL" id="KOH44917.1"/>
    </source>
</evidence>
<organism evidence="3 4">
    <name type="scientific">Sunxiuqinia dokdonensis</name>
    <dbReference type="NCBI Taxonomy" id="1409788"/>
    <lineage>
        <taxon>Bacteria</taxon>
        <taxon>Pseudomonadati</taxon>
        <taxon>Bacteroidota</taxon>
        <taxon>Bacteroidia</taxon>
        <taxon>Marinilabiliales</taxon>
        <taxon>Prolixibacteraceae</taxon>
        <taxon>Sunxiuqinia</taxon>
    </lineage>
</organism>
<evidence type="ECO:0000259" key="2">
    <source>
        <dbReference type="PROSITE" id="PS50894"/>
    </source>
</evidence>
<evidence type="ECO:0000256" key="1">
    <source>
        <dbReference type="PROSITE-ProRule" id="PRU00110"/>
    </source>
</evidence>
<proteinExistence type="predicted"/>
<feature type="modified residue" description="Phosphohistidine" evidence="1">
    <location>
        <position position="58"/>
    </location>
</feature>
<dbReference type="PROSITE" id="PS50894">
    <property type="entry name" value="HPT"/>
    <property type="match status" value="1"/>
</dbReference>
<sequence length="118" mass="13925">MSEKKYTSLTYLKEITGGEDEILKEFITMFFEQLPEFKDGLHEHLNAKRYKELGELAHKAKSSVMTFGMEDLGWKLKELQLKTQKLEDIDSYPDYVSEFDLVISHAERELQEEMDKLK</sequence>
<dbReference type="Pfam" id="PF01627">
    <property type="entry name" value="Hpt"/>
    <property type="match status" value="1"/>
</dbReference>
<dbReference type="Gene3D" id="1.20.120.160">
    <property type="entry name" value="HPT domain"/>
    <property type="match status" value="1"/>
</dbReference>
<dbReference type="GO" id="GO:0000160">
    <property type="term" value="P:phosphorelay signal transduction system"/>
    <property type="evidence" value="ECO:0007669"/>
    <property type="project" value="InterPro"/>
</dbReference>
<dbReference type="AlphaFoldDB" id="A0A0L8V9M6"/>
<dbReference type="RefSeq" id="WP_053183287.1">
    <property type="nucleotide sequence ID" value="NZ_LGIA01000150.1"/>
</dbReference>
<dbReference type="SUPFAM" id="SSF47226">
    <property type="entry name" value="Histidine-containing phosphotransfer domain, HPT domain"/>
    <property type="match status" value="1"/>
</dbReference>
<keyword evidence="1" id="KW-0597">Phosphoprotein</keyword>
<protein>
    <recommendedName>
        <fullName evidence="2">HPt domain-containing protein</fullName>
    </recommendedName>
</protein>
<dbReference type="EMBL" id="LGIA01000150">
    <property type="protein sequence ID" value="KOH44917.1"/>
    <property type="molecule type" value="Genomic_DNA"/>
</dbReference>